<accession>A0A0R2B9E5</accession>
<keyword evidence="2" id="KW-0812">Transmembrane</keyword>
<reference evidence="3 4" key="1">
    <citation type="journal article" date="2015" name="Genome Announc.">
        <title>Expanding the biotechnology potential of lactobacilli through comparative genomics of 213 strains and associated genera.</title>
        <authorList>
            <person name="Sun Z."/>
            <person name="Harris H.M."/>
            <person name="McCann A."/>
            <person name="Guo C."/>
            <person name="Argimon S."/>
            <person name="Zhang W."/>
            <person name="Yang X."/>
            <person name="Jeffery I.B."/>
            <person name="Cooney J.C."/>
            <person name="Kagawa T.F."/>
            <person name="Liu W."/>
            <person name="Song Y."/>
            <person name="Salvetti E."/>
            <person name="Wrobel A."/>
            <person name="Rasinkangas P."/>
            <person name="Parkhill J."/>
            <person name="Rea M.C."/>
            <person name="O'Sullivan O."/>
            <person name="Ritari J."/>
            <person name="Douillard F.P."/>
            <person name="Paul Ross R."/>
            <person name="Yang R."/>
            <person name="Briner A.E."/>
            <person name="Felis G.E."/>
            <person name="de Vos W.M."/>
            <person name="Barrangou R."/>
            <person name="Klaenhammer T.R."/>
            <person name="Caufield P.W."/>
            <person name="Cui Y."/>
            <person name="Zhang H."/>
            <person name="O'Toole P.W."/>
        </authorList>
    </citation>
    <scope>NUCLEOTIDE SEQUENCE [LARGE SCALE GENOMIC DNA]</scope>
    <source>
        <strain evidence="3 4">DSM 20515</strain>
    </source>
</reference>
<evidence type="ECO:0008006" key="5">
    <source>
        <dbReference type="Google" id="ProtNLM"/>
    </source>
</evidence>
<keyword evidence="2" id="KW-0472">Membrane</keyword>
<evidence type="ECO:0000256" key="1">
    <source>
        <dbReference type="SAM" id="MobiDB-lite"/>
    </source>
</evidence>
<evidence type="ECO:0000313" key="4">
    <source>
        <dbReference type="Proteomes" id="UP000051845"/>
    </source>
</evidence>
<evidence type="ECO:0000256" key="2">
    <source>
        <dbReference type="SAM" id="Phobius"/>
    </source>
</evidence>
<sequence>MEMAKEITVDLSDLQRIADKHTEIIKDNPWLIPAGLALELIPLALFIHGRAQNGIYRKKLQIEREKTRQLMLQSHGHCHHHYKHKGGHGHHGPDIKQLADTRSKKNEDY</sequence>
<dbReference type="Proteomes" id="UP000051845">
    <property type="component" value="Unassembled WGS sequence"/>
</dbReference>
<keyword evidence="2" id="KW-1133">Transmembrane helix</keyword>
<feature type="compositionally biased region" description="Basic and acidic residues" evidence="1">
    <location>
        <begin position="91"/>
        <end position="109"/>
    </location>
</feature>
<dbReference type="AlphaFoldDB" id="A0A0R2B9E5"/>
<proteinExistence type="predicted"/>
<organism evidence="3 4">
    <name type="scientific">Secundilactobacillus collinoides DSM 20515 = JCM 1123</name>
    <dbReference type="NCBI Taxonomy" id="1423733"/>
    <lineage>
        <taxon>Bacteria</taxon>
        <taxon>Bacillati</taxon>
        <taxon>Bacillota</taxon>
        <taxon>Bacilli</taxon>
        <taxon>Lactobacillales</taxon>
        <taxon>Lactobacillaceae</taxon>
        <taxon>Secundilactobacillus</taxon>
    </lineage>
</organism>
<evidence type="ECO:0000313" key="3">
    <source>
        <dbReference type="EMBL" id="KRM75912.1"/>
    </source>
</evidence>
<feature type="compositionally biased region" description="Basic residues" evidence="1">
    <location>
        <begin position="76"/>
        <end position="90"/>
    </location>
</feature>
<gene>
    <name evidence="3" type="ORF">FC82_GL002068</name>
</gene>
<feature type="transmembrane region" description="Helical" evidence="2">
    <location>
        <begin position="30"/>
        <end position="49"/>
    </location>
</feature>
<dbReference type="PATRIC" id="fig|1423733.4.peg.2172"/>
<comment type="caution">
    <text evidence="3">The sequence shown here is derived from an EMBL/GenBank/DDBJ whole genome shotgun (WGS) entry which is preliminary data.</text>
</comment>
<feature type="region of interest" description="Disordered" evidence="1">
    <location>
        <begin position="72"/>
        <end position="109"/>
    </location>
</feature>
<protein>
    <recommendedName>
        <fullName evidence="5">Transposase</fullName>
    </recommendedName>
</protein>
<name>A0A0R2B9E5_SECCO</name>
<dbReference type="EMBL" id="AYYR01000043">
    <property type="protein sequence ID" value="KRM75912.1"/>
    <property type="molecule type" value="Genomic_DNA"/>
</dbReference>